<feature type="region of interest" description="Disordered" evidence="16">
    <location>
        <begin position="1"/>
        <end position="21"/>
    </location>
</feature>
<evidence type="ECO:0000256" key="1">
    <source>
        <dbReference type="ARBA" id="ARBA00004651"/>
    </source>
</evidence>
<keyword evidence="5 15" id="KW-0633">Potassium transport</keyword>
<comment type="subcellular location">
    <subcellularLocation>
        <location evidence="1 15">Cell membrane</location>
        <topology evidence="1 15">Multi-pass membrane protein</topology>
    </subcellularLocation>
</comment>
<dbReference type="EMBL" id="NIVC01000225">
    <property type="protein sequence ID" value="PAA87570.1"/>
    <property type="molecule type" value="Genomic_DNA"/>
</dbReference>
<dbReference type="InterPro" id="IPR023214">
    <property type="entry name" value="HAD_sf"/>
</dbReference>
<dbReference type="SMART" id="SM00831">
    <property type="entry name" value="Cation_ATPase_N"/>
    <property type="match status" value="1"/>
</dbReference>
<evidence type="ECO:0000313" key="19">
    <source>
        <dbReference type="Proteomes" id="UP000215902"/>
    </source>
</evidence>
<dbReference type="GO" id="GO:0006883">
    <property type="term" value="P:intracellular sodium ion homeostasis"/>
    <property type="evidence" value="ECO:0007669"/>
    <property type="project" value="TreeGrafter"/>
</dbReference>
<dbReference type="GO" id="GO:0005391">
    <property type="term" value="F:P-type sodium:potassium-exchanging transporter activity"/>
    <property type="evidence" value="ECO:0007669"/>
    <property type="project" value="UniProtKB-ARBA"/>
</dbReference>
<evidence type="ECO:0000256" key="13">
    <source>
        <dbReference type="ARBA" id="ARBA00023065"/>
    </source>
</evidence>
<dbReference type="Pfam" id="PF00122">
    <property type="entry name" value="E1-E2_ATPase"/>
    <property type="match status" value="1"/>
</dbReference>
<dbReference type="FunFam" id="2.70.150.10:FF:000003">
    <property type="entry name" value="Sodium/potassium-transporting ATPase subunit alpha"/>
    <property type="match status" value="1"/>
</dbReference>
<keyword evidence="14 15" id="KW-0472">Membrane</keyword>
<evidence type="ECO:0000256" key="7">
    <source>
        <dbReference type="ARBA" id="ARBA00022692"/>
    </source>
</evidence>
<dbReference type="InterPro" id="IPR036412">
    <property type="entry name" value="HAD-like_sf"/>
</dbReference>
<feature type="transmembrane region" description="Helical" evidence="15">
    <location>
        <begin position="965"/>
        <end position="989"/>
    </location>
</feature>
<keyword evidence="19" id="KW-1185">Reference proteome</keyword>
<dbReference type="SUPFAM" id="SSF56784">
    <property type="entry name" value="HAD-like"/>
    <property type="match status" value="1"/>
</dbReference>
<evidence type="ECO:0000256" key="5">
    <source>
        <dbReference type="ARBA" id="ARBA00022538"/>
    </source>
</evidence>
<dbReference type="InterPro" id="IPR023299">
    <property type="entry name" value="ATPase_P-typ_cyto_dom_N"/>
</dbReference>
<keyword evidence="12 15" id="KW-1133">Transmembrane helix</keyword>
<dbReference type="Pfam" id="PF13246">
    <property type="entry name" value="Cation_ATPase"/>
    <property type="match status" value="1"/>
</dbReference>
<dbReference type="NCBIfam" id="TIGR01106">
    <property type="entry name" value="ATPase-IIC_X-K"/>
    <property type="match status" value="1"/>
</dbReference>
<dbReference type="AlphaFoldDB" id="A0A267GNG6"/>
<dbReference type="GO" id="GO:0005524">
    <property type="term" value="F:ATP binding"/>
    <property type="evidence" value="ECO:0007669"/>
    <property type="project" value="UniProtKB-KW"/>
</dbReference>
<keyword evidence="4" id="KW-1003">Cell membrane</keyword>
<protein>
    <recommendedName>
        <fullName evidence="15">Sodium/potassium-transporting ATPase subunit alpha</fullName>
    </recommendedName>
</protein>
<dbReference type="SUPFAM" id="SSF81660">
    <property type="entry name" value="Metal cation-transporting ATPase, ATP-binding domain N"/>
    <property type="match status" value="1"/>
</dbReference>
<keyword evidence="11" id="KW-1278">Translocase</keyword>
<feature type="non-terminal residue" evidence="18">
    <location>
        <position position="1"/>
    </location>
</feature>
<dbReference type="FunFam" id="1.20.1110.10:FF:000095">
    <property type="entry name" value="Sodium/potassium-transporting ATPase subunit alpha-1"/>
    <property type="match status" value="1"/>
</dbReference>
<dbReference type="GO" id="GO:0098797">
    <property type="term" value="C:plasma membrane protein complex"/>
    <property type="evidence" value="ECO:0007669"/>
    <property type="project" value="UniProtKB-ARBA"/>
</dbReference>
<dbReference type="Proteomes" id="UP000215902">
    <property type="component" value="Unassembled WGS sequence"/>
</dbReference>
<dbReference type="InterPro" id="IPR006068">
    <property type="entry name" value="ATPase_P-typ_cation-transptr_C"/>
</dbReference>
<keyword evidence="3 15" id="KW-0813">Transport</keyword>
<evidence type="ECO:0000256" key="11">
    <source>
        <dbReference type="ARBA" id="ARBA00022967"/>
    </source>
</evidence>
<dbReference type="GO" id="GO:0046872">
    <property type="term" value="F:metal ion binding"/>
    <property type="evidence" value="ECO:0007669"/>
    <property type="project" value="UniProtKB-KW"/>
</dbReference>
<comment type="similarity">
    <text evidence="2 15">Belongs to the cation transport ATPase (P-type) (TC 3.A.3) family. Type IIC subfamily.</text>
</comment>
<evidence type="ECO:0000256" key="16">
    <source>
        <dbReference type="SAM" id="MobiDB-lite"/>
    </source>
</evidence>
<dbReference type="Gene3D" id="2.70.150.10">
    <property type="entry name" value="Calcium-transporting ATPase, cytoplasmic transduction domain A"/>
    <property type="match status" value="1"/>
</dbReference>
<dbReference type="SFLD" id="SFLDF00027">
    <property type="entry name" value="p-type_atpase"/>
    <property type="match status" value="1"/>
</dbReference>
<dbReference type="SUPFAM" id="SSF81665">
    <property type="entry name" value="Calcium ATPase, transmembrane domain M"/>
    <property type="match status" value="1"/>
</dbReference>
<reference evidence="18 19" key="1">
    <citation type="submission" date="2017-06" db="EMBL/GenBank/DDBJ databases">
        <title>A platform for efficient transgenesis in Macrostomum lignano, a flatworm model organism for stem cell research.</title>
        <authorList>
            <person name="Berezikov E."/>
        </authorList>
    </citation>
    <scope>NUCLEOTIDE SEQUENCE [LARGE SCALE GENOMIC DNA]</scope>
    <source>
        <strain evidence="18">DV1</strain>
        <tissue evidence="18">Whole organism</tissue>
    </source>
</reference>
<dbReference type="PRINTS" id="PR00121">
    <property type="entry name" value="NAKATPASE"/>
</dbReference>
<dbReference type="GO" id="GO:1902600">
    <property type="term" value="P:proton transmembrane transport"/>
    <property type="evidence" value="ECO:0007669"/>
    <property type="project" value="TreeGrafter"/>
</dbReference>
<dbReference type="OrthoDB" id="3352408at2759"/>
<dbReference type="GO" id="GO:0090533">
    <property type="term" value="C:cation-transporting ATPase complex"/>
    <property type="evidence" value="ECO:0007669"/>
    <property type="project" value="UniProtKB-ARBA"/>
</dbReference>
<feature type="domain" description="Cation-transporting P-type ATPase N-terminal" evidence="17">
    <location>
        <begin position="61"/>
        <end position="135"/>
    </location>
</feature>
<feature type="transmembrane region" description="Helical" evidence="15">
    <location>
        <begin position="310"/>
        <end position="334"/>
    </location>
</feature>
<evidence type="ECO:0000256" key="2">
    <source>
        <dbReference type="ARBA" id="ARBA00006934"/>
    </source>
</evidence>
<evidence type="ECO:0000313" key="18">
    <source>
        <dbReference type="EMBL" id="PAA87570.1"/>
    </source>
</evidence>
<dbReference type="FunFam" id="1.20.1110.10:FF:000038">
    <property type="entry name" value="Sodium/potassium-transporting ATPase subunit alpha"/>
    <property type="match status" value="1"/>
</dbReference>
<evidence type="ECO:0000256" key="15">
    <source>
        <dbReference type="RuleBase" id="RU362084"/>
    </source>
</evidence>
<evidence type="ECO:0000256" key="12">
    <source>
        <dbReference type="ARBA" id="ARBA00022989"/>
    </source>
</evidence>
<dbReference type="InterPro" id="IPR050510">
    <property type="entry name" value="Cation_transp_ATPase_P-type"/>
</dbReference>
<dbReference type="NCBIfam" id="TIGR01494">
    <property type="entry name" value="ATPase_P-type"/>
    <property type="match status" value="2"/>
</dbReference>
<feature type="transmembrane region" description="Helical" evidence="15">
    <location>
        <begin position="865"/>
        <end position="888"/>
    </location>
</feature>
<feature type="transmembrane region" description="Helical" evidence="15">
    <location>
        <begin position="115"/>
        <end position="136"/>
    </location>
</feature>
<dbReference type="PRINTS" id="PR00119">
    <property type="entry name" value="CATATPASE"/>
</dbReference>
<organism evidence="18 19">
    <name type="scientific">Macrostomum lignano</name>
    <dbReference type="NCBI Taxonomy" id="282301"/>
    <lineage>
        <taxon>Eukaryota</taxon>
        <taxon>Metazoa</taxon>
        <taxon>Spiralia</taxon>
        <taxon>Lophotrochozoa</taxon>
        <taxon>Platyhelminthes</taxon>
        <taxon>Rhabditophora</taxon>
        <taxon>Macrostomorpha</taxon>
        <taxon>Macrostomida</taxon>
        <taxon>Macrostomidae</taxon>
        <taxon>Macrostomum</taxon>
    </lineage>
</organism>
<dbReference type="InterPro" id="IPR023298">
    <property type="entry name" value="ATPase_P-typ_TM_dom_sf"/>
</dbReference>
<dbReference type="Pfam" id="PF00689">
    <property type="entry name" value="Cation_ATPase_C"/>
    <property type="match status" value="1"/>
</dbReference>
<evidence type="ECO:0000256" key="10">
    <source>
        <dbReference type="ARBA" id="ARBA00022958"/>
    </source>
</evidence>
<dbReference type="STRING" id="282301.A0A267GNG6"/>
<dbReference type="GO" id="GO:0016887">
    <property type="term" value="F:ATP hydrolysis activity"/>
    <property type="evidence" value="ECO:0007669"/>
    <property type="project" value="InterPro"/>
</dbReference>
<dbReference type="PANTHER" id="PTHR43294:SF21">
    <property type="entry name" value="CATION TRANSPORTING ATPASE"/>
    <property type="match status" value="1"/>
</dbReference>
<evidence type="ECO:0000256" key="9">
    <source>
        <dbReference type="ARBA" id="ARBA00022840"/>
    </source>
</evidence>
<feature type="transmembrane region" description="Helical" evidence="15">
    <location>
        <begin position="1001"/>
        <end position="1018"/>
    </location>
</feature>
<evidence type="ECO:0000256" key="14">
    <source>
        <dbReference type="ARBA" id="ARBA00023136"/>
    </source>
</evidence>
<dbReference type="GO" id="GO:0030007">
    <property type="term" value="P:intracellular potassium ion homeostasis"/>
    <property type="evidence" value="ECO:0007669"/>
    <property type="project" value="TreeGrafter"/>
</dbReference>
<dbReference type="GO" id="GO:0036376">
    <property type="term" value="P:sodium ion export across plasma membrane"/>
    <property type="evidence" value="ECO:0007669"/>
    <property type="project" value="TreeGrafter"/>
</dbReference>
<dbReference type="PROSITE" id="PS00154">
    <property type="entry name" value="ATPASE_E1_E2"/>
    <property type="match status" value="1"/>
</dbReference>
<evidence type="ECO:0000256" key="3">
    <source>
        <dbReference type="ARBA" id="ARBA00022448"/>
    </source>
</evidence>
<feature type="transmembrane region" description="Helical" evidence="15">
    <location>
        <begin position="148"/>
        <end position="168"/>
    </location>
</feature>
<evidence type="ECO:0000259" key="17">
    <source>
        <dbReference type="SMART" id="SM00831"/>
    </source>
</evidence>
<comment type="caution">
    <text evidence="15">Lacks conserved residue(s) required for the propagation of feature annotation.</text>
</comment>
<keyword evidence="7 15" id="KW-0812">Transmembrane</keyword>
<evidence type="ECO:0000256" key="4">
    <source>
        <dbReference type="ARBA" id="ARBA00022475"/>
    </source>
</evidence>
<dbReference type="FunFam" id="3.40.50.1000:FF:000001">
    <property type="entry name" value="Phospholipid-transporting ATPase IC"/>
    <property type="match status" value="1"/>
</dbReference>
<comment type="caution">
    <text evidence="18">The sequence shown here is derived from an EMBL/GenBank/DDBJ whole genome shotgun (WGS) entry which is preliminary data.</text>
</comment>
<dbReference type="Gene3D" id="1.20.1110.10">
    <property type="entry name" value="Calcium-transporting ATPase, transmembrane domain"/>
    <property type="match status" value="1"/>
</dbReference>
<dbReference type="InterPro" id="IPR059000">
    <property type="entry name" value="ATPase_P-type_domA"/>
</dbReference>
<dbReference type="InterPro" id="IPR005775">
    <property type="entry name" value="P-type_ATPase_IIC"/>
</dbReference>
<name>A0A267GNG6_9PLAT</name>
<evidence type="ECO:0000256" key="6">
    <source>
        <dbReference type="ARBA" id="ARBA00022553"/>
    </source>
</evidence>
<sequence length="1043" mass="116019">RGVNSNQLTNPHFSYLYPEMDDGRDNSFRQAVRAETLRGEKGSRTGRPHRTDDLRQEFEMDEHRMDLAALMDYMQSSESHGLPQEDADARLAQEGPNELTPPSAAPQWVQIAKTVFSGFSLLLLIGAILCFIAYGVEFGAYESPPADNLYIGIVLVVVVAVTGGFSYYQEHQSAQIIDKFKESLPQQALVLRDGEKRRVLTSKLVRGDIVEINAGDQVPADVRIINAQRFKVDNSCLTGESDPQVRSREYTSENPLETENLAFFSTYAVEGNCIGIVIRTGDATLIGRIANLASGLDARQTPIGREIERFINIVTVIAVLMGAAFFIASFAMQYDWLDSIIFLIGIIVANIPEGLLATVTVCLTLTAQRMASKNCFVRNLEAVETLGATSVICSDKTGTLTMNRMTVTHTWQSGRIAEVQMGEGAAPAPPQSPDWVALSRCAMLCSRAEFKAGEEEKPILQRDCIGDASESALLKYMEWCVGGVPEFRRQHPKICEVPFSSANKFQASVHVMRERGSNFLLVMKGAPEIIFDRCSHLLVDGREVQTSDQWRRSFLAAYNELGGQGERVLGFCDLRLSADEFDERYEFNAEEVNFPLMGLRFLGLISMIDPPRASVPDAVQKCRSAGIKVIMVTGDHPITAKAIARHVDIISSRSKTAEDIALERGVDPSHVDPREADACVVHGSDLAEMTSGQLDELVRTHRELVFARTTPQQKLVIVESCQRLGHVVAVTGDGVSDSPALRQADIGIAMGLAGSDISKQVADMVLADDNFASIVTGIEEGRILFDNLKKSIAYTLTSNMPEVICFLSFLVVSIPLPLGTITILCIDLGTDLAPAVSLAYEEAESDIMRRDPRNPRRDRLVSERLLSSAFARIGILQAAGGFFTYFVVLSENGFWPRRLFGIRRVWDSEGIVDLEDSYGQEWSYYQRKRLEYTAHSAFFASIVVMQWANLLACKTRSNSLLQQGMWNHFLSFSLLFETGLAIVMVYVPYLNQALQMQPLRFTWWLPAMPFGFLILMYDEIRKLVLRLRPSGVKNNWLDFLESF</sequence>
<dbReference type="PANTHER" id="PTHR43294">
    <property type="entry name" value="SODIUM/POTASSIUM-TRANSPORTING ATPASE SUBUNIT ALPHA"/>
    <property type="match status" value="1"/>
</dbReference>
<keyword evidence="10 15" id="KW-0630">Potassium</keyword>
<keyword evidence="8 15" id="KW-0547">Nucleotide-binding</keyword>
<keyword evidence="13 15" id="KW-0406">Ion transport</keyword>
<accession>A0A267GNG6</accession>
<dbReference type="SUPFAM" id="SSF81653">
    <property type="entry name" value="Calcium ATPase, transduction domain A"/>
    <property type="match status" value="1"/>
</dbReference>
<dbReference type="Gene3D" id="3.40.1110.10">
    <property type="entry name" value="Calcium-transporting ATPase, cytoplasmic domain N"/>
    <property type="match status" value="1"/>
</dbReference>
<dbReference type="FunFam" id="3.40.50.1000:FF:000083">
    <property type="entry name" value="Sodium/potassium-transporting ATPase subunit alpha"/>
    <property type="match status" value="1"/>
</dbReference>
<dbReference type="InterPro" id="IPR018303">
    <property type="entry name" value="ATPase_P-typ_P_site"/>
</dbReference>
<proteinExistence type="inferred from homology"/>
<feature type="transmembrane region" description="Helical" evidence="15">
    <location>
        <begin position="340"/>
        <end position="363"/>
    </location>
</feature>
<feature type="compositionally biased region" description="Polar residues" evidence="16">
    <location>
        <begin position="1"/>
        <end position="12"/>
    </location>
</feature>
<dbReference type="InterPro" id="IPR001757">
    <property type="entry name" value="P_typ_ATPase"/>
</dbReference>
<dbReference type="GO" id="GO:1990573">
    <property type="term" value="P:potassium ion import across plasma membrane"/>
    <property type="evidence" value="ECO:0007669"/>
    <property type="project" value="TreeGrafter"/>
</dbReference>
<keyword evidence="9 15" id="KW-0067">ATP-binding</keyword>
<evidence type="ECO:0000256" key="8">
    <source>
        <dbReference type="ARBA" id="ARBA00022741"/>
    </source>
</evidence>
<keyword evidence="15" id="KW-0479">Metal-binding</keyword>
<dbReference type="SFLD" id="SFLDS00003">
    <property type="entry name" value="Haloacid_Dehalogenase"/>
    <property type="match status" value="1"/>
</dbReference>
<dbReference type="FunFam" id="3.40.1110.10:FF:000001">
    <property type="entry name" value="Sodium/potassium-transporting ATPase subunit alpha"/>
    <property type="match status" value="1"/>
</dbReference>
<dbReference type="InterPro" id="IPR044492">
    <property type="entry name" value="P_typ_ATPase_HD_dom"/>
</dbReference>
<dbReference type="SFLD" id="SFLDG00002">
    <property type="entry name" value="C1.7:_P-type_atpase_like"/>
    <property type="match status" value="1"/>
</dbReference>
<dbReference type="Pfam" id="PF00690">
    <property type="entry name" value="Cation_ATPase_N"/>
    <property type="match status" value="1"/>
</dbReference>
<dbReference type="InterPro" id="IPR008250">
    <property type="entry name" value="ATPase_P-typ_transduc_dom_A_sf"/>
</dbReference>
<dbReference type="Gene3D" id="3.40.50.1000">
    <property type="entry name" value="HAD superfamily/HAD-like"/>
    <property type="match status" value="1"/>
</dbReference>
<keyword evidence="6" id="KW-0597">Phosphoprotein</keyword>
<dbReference type="InterPro" id="IPR004014">
    <property type="entry name" value="ATPase_P-typ_cation-transptr_N"/>
</dbReference>
<gene>
    <name evidence="18" type="ORF">BOX15_Mlig017217g3</name>
</gene>